<keyword evidence="2" id="KW-1185">Reference proteome</keyword>
<dbReference type="Proteomes" id="UP000005709">
    <property type="component" value="Unassembled WGS sequence"/>
</dbReference>
<proteinExistence type="predicted"/>
<dbReference type="EMBL" id="ACYG01000027">
    <property type="protein sequence ID" value="EEV16826.1"/>
    <property type="molecule type" value="Genomic_DNA"/>
</dbReference>
<dbReference type="Pfam" id="PF19991">
    <property type="entry name" value="HMA_2"/>
    <property type="match status" value="1"/>
</dbReference>
<protein>
    <submittedName>
        <fullName evidence="1">Uncharacterized protein</fullName>
    </submittedName>
</protein>
<evidence type="ECO:0000313" key="1">
    <source>
        <dbReference type="EMBL" id="EEV16826.1"/>
    </source>
</evidence>
<name>C8PIS1_9BACT</name>
<gene>
    <name evidence="1" type="ORF">CAMGR0001_1120</name>
</gene>
<evidence type="ECO:0000313" key="2">
    <source>
        <dbReference type="Proteomes" id="UP000005709"/>
    </source>
</evidence>
<dbReference type="eggNOG" id="ENOG5033FQJ">
    <property type="taxonomic scope" value="Bacteria"/>
</dbReference>
<accession>C8PIS1</accession>
<dbReference type="AlphaFoldDB" id="C8PIS1"/>
<reference evidence="1 2" key="1">
    <citation type="submission" date="2009-07" db="EMBL/GenBank/DDBJ databases">
        <authorList>
            <person name="Madupu R."/>
            <person name="Sebastian Y."/>
            <person name="Durkin A.S."/>
            <person name="Torralba M."/>
            <person name="Methe B."/>
            <person name="Sutton G.G."/>
            <person name="Strausberg R.L."/>
            <person name="Nelson K.E."/>
        </authorList>
    </citation>
    <scope>NUCLEOTIDE SEQUENCE [LARGE SCALE GENOMIC DNA]</scope>
    <source>
        <strain evidence="1 2">RM3268</strain>
    </source>
</reference>
<comment type="caution">
    <text evidence="1">The sequence shown here is derived from an EMBL/GenBank/DDBJ whole genome shotgun (WGS) entry which is preliminary data.</text>
</comment>
<dbReference type="STRING" id="824.CGRAC_1010"/>
<organism evidence="1 2">
    <name type="scientific">Campylobacter gracilis RM3268</name>
    <dbReference type="NCBI Taxonomy" id="553220"/>
    <lineage>
        <taxon>Bacteria</taxon>
        <taxon>Pseudomonadati</taxon>
        <taxon>Campylobacterota</taxon>
        <taxon>Epsilonproteobacteria</taxon>
        <taxon>Campylobacterales</taxon>
        <taxon>Campylobacteraceae</taxon>
        <taxon>Campylobacter</taxon>
    </lineage>
</organism>
<sequence length="113" mass="12981">MGANLRKNMKINHNDILEFHKYFSKISHSKGRIRIRVSPKIRELRDSVSEESLKAKIAAIRGIKEYKFNSLIGSLTIHYDENIFPMHLWEQFLSGISSPELVALVNSNIEAIS</sequence>